<reference evidence="1 2" key="1">
    <citation type="submission" date="2019-09" db="EMBL/GenBank/DDBJ databases">
        <title>Taxonomy of Antarctic Massilia spp.: description of Massilia rubra sp. nov., Massilia aquatica sp. nov., Massilia mucilaginosa sp. nov., Massilia frigida sp. nov. isolated from streams, lakes and regoliths.</title>
        <authorList>
            <person name="Holochova P."/>
            <person name="Sedlacek I."/>
            <person name="Kralova S."/>
            <person name="Maslanova I."/>
            <person name="Busse H.-J."/>
            <person name="Stankova E."/>
            <person name="Vrbovska V."/>
            <person name="Kovarovic V."/>
            <person name="Bartak M."/>
            <person name="Svec P."/>
            <person name="Pantucek R."/>
        </authorList>
    </citation>
    <scope>NUCLEOTIDE SEQUENCE [LARGE SCALE GENOMIC DNA]</scope>
    <source>
        <strain evidence="1 2">CCM 8692</strain>
    </source>
</reference>
<dbReference type="Proteomes" id="UP000785613">
    <property type="component" value="Unassembled WGS sequence"/>
</dbReference>
<sequence length="449" mass="48745">MALAKFDPPVIYALVLRHAEDAAFYWSQLEWTIRSADVGFERLKHFNRLLDAHLDGLNVAGPTGLKISFAALERWLKPGEAFSCTWFAISSDNARILDDVLKLLCRRPDQLVRGAISALAACHVDYFPTIAKRWSSVDAAPVAQVVALRAAALRGNTAVAQLDNPLPIYLHSQNLHIRAAACRACAAEGQPGSIVPLLREALSDPDLQVRAEAAIALGKLGDAQAALPVLLQSVLIQASLYSCATGAIRAQASRRLQRWVRELAWLAPIGAPEARDFLAQLPPRMALTFALWHGDLAHIPFVIDQLADEDVGRYAGWVWQTLTGIDLNASGLALPEPDPASLDPDQLITETRLDADSGHPQADQAAVKAVTAASPHLVSRGKRALLGREIDARAALELLENAPQAIRAMAAQMLNHAQSTVHMNVRASTTEQRIAMNKLHDMFPPREAA</sequence>
<dbReference type="Gene3D" id="1.25.10.10">
    <property type="entry name" value="Leucine-rich Repeat Variant"/>
    <property type="match status" value="1"/>
</dbReference>
<evidence type="ECO:0000313" key="2">
    <source>
        <dbReference type="Proteomes" id="UP000785613"/>
    </source>
</evidence>
<dbReference type="InterPro" id="IPR016024">
    <property type="entry name" value="ARM-type_fold"/>
</dbReference>
<dbReference type="RefSeq" id="WP_167233005.1">
    <property type="nucleotide sequence ID" value="NZ_VUYU01000054.1"/>
</dbReference>
<dbReference type="Pfam" id="PF13646">
    <property type="entry name" value="HEAT_2"/>
    <property type="match status" value="1"/>
</dbReference>
<dbReference type="InterPro" id="IPR021133">
    <property type="entry name" value="HEAT_type_2"/>
</dbReference>
<protein>
    <recommendedName>
        <fullName evidence="3">HEAT repeat domain-containing protein</fullName>
    </recommendedName>
</protein>
<organism evidence="1 2">
    <name type="scientific">Massilia rubra</name>
    <dbReference type="NCBI Taxonomy" id="2607910"/>
    <lineage>
        <taxon>Bacteria</taxon>
        <taxon>Pseudomonadati</taxon>
        <taxon>Pseudomonadota</taxon>
        <taxon>Betaproteobacteria</taxon>
        <taxon>Burkholderiales</taxon>
        <taxon>Oxalobacteraceae</taxon>
        <taxon>Telluria group</taxon>
        <taxon>Massilia</taxon>
    </lineage>
</organism>
<dbReference type="EMBL" id="VUYU01000054">
    <property type="protein sequence ID" value="NHZ38471.1"/>
    <property type="molecule type" value="Genomic_DNA"/>
</dbReference>
<evidence type="ECO:0000313" key="1">
    <source>
        <dbReference type="EMBL" id="NHZ38471.1"/>
    </source>
</evidence>
<dbReference type="PROSITE" id="PS50077">
    <property type="entry name" value="HEAT_REPEAT"/>
    <property type="match status" value="1"/>
</dbReference>
<dbReference type="InterPro" id="IPR011989">
    <property type="entry name" value="ARM-like"/>
</dbReference>
<name>A0ABX0LUE3_9BURK</name>
<comment type="caution">
    <text evidence="1">The sequence shown here is derived from an EMBL/GenBank/DDBJ whole genome shotgun (WGS) entry which is preliminary data.</text>
</comment>
<evidence type="ECO:0008006" key="3">
    <source>
        <dbReference type="Google" id="ProtNLM"/>
    </source>
</evidence>
<gene>
    <name evidence="1" type="ORF">F0185_33530</name>
</gene>
<dbReference type="SUPFAM" id="SSF48371">
    <property type="entry name" value="ARM repeat"/>
    <property type="match status" value="1"/>
</dbReference>
<keyword evidence="2" id="KW-1185">Reference proteome</keyword>
<proteinExistence type="predicted"/>
<accession>A0ABX0LUE3</accession>